<evidence type="ECO:0000313" key="3">
    <source>
        <dbReference type="Proteomes" id="UP000036356"/>
    </source>
</evidence>
<keyword evidence="1" id="KW-0812">Transmembrane</keyword>
<keyword evidence="1" id="KW-0472">Membrane</keyword>
<accession>A0A0J1FPF4</accession>
<reference evidence="2 3" key="1">
    <citation type="submission" date="2015-06" db="EMBL/GenBank/DDBJ databases">
        <title>Draft genome of the moderately acidophilic sulfate reducer Candidatus Desulfosporosinus acididurans strain M1.</title>
        <authorList>
            <person name="Poehlein A."/>
            <person name="Petzsch P."/>
            <person name="Johnson B.D."/>
            <person name="Schloemann M."/>
            <person name="Daniel R."/>
            <person name="Muehling M."/>
        </authorList>
    </citation>
    <scope>NUCLEOTIDE SEQUENCE [LARGE SCALE GENOMIC DNA]</scope>
    <source>
        <strain evidence="2 3">M1</strain>
    </source>
</reference>
<dbReference type="RefSeq" id="WP_047810353.1">
    <property type="nucleotide sequence ID" value="NZ_LDZY01000008.1"/>
</dbReference>
<name>A0A0J1FPF4_9FIRM</name>
<dbReference type="Proteomes" id="UP000036356">
    <property type="component" value="Unassembled WGS sequence"/>
</dbReference>
<dbReference type="AlphaFoldDB" id="A0A0J1FPF4"/>
<proteinExistence type="predicted"/>
<sequence length="107" mass="11655">MTANIILMIAAIVIGVLIVVKFIRFIVRGIVLLAVLASIIFLLLNMTQGTPAKNLTTTKLQTTVQSGLGNITQKLKTINYKQAQTNFQNALTQSIDYGKQALAKISH</sequence>
<dbReference type="EMBL" id="LDZY01000008">
    <property type="protein sequence ID" value="KLU65375.1"/>
    <property type="molecule type" value="Genomic_DNA"/>
</dbReference>
<evidence type="ECO:0000313" key="2">
    <source>
        <dbReference type="EMBL" id="KLU65375.1"/>
    </source>
</evidence>
<dbReference type="STRING" id="476652.DEAC_c25120"/>
<comment type="caution">
    <text evidence="2">The sequence shown here is derived from an EMBL/GenBank/DDBJ whole genome shotgun (WGS) entry which is preliminary data.</text>
</comment>
<protein>
    <submittedName>
        <fullName evidence="2">Uncharacterized protein</fullName>
    </submittedName>
</protein>
<evidence type="ECO:0000256" key="1">
    <source>
        <dbReference type="SAM" id="Phobius"/>
    </source>
</evidence>
<feature type="transmembrane region" description="Helical" evidence="1">
    <location>
        <begin position="6"/>
        <end position="23"/>
    </location>
</feature>
<keyword evidence="3" id="KW-1185">Reference proteome</keyword>
<gene>
    <name evidence="2" type="ORF">DEAC_c25120</name>
</gene>
<keyword evidence="1" id="KW-1133">Transmembrane helix</keyword>
<organism evidence="2 3">
    <name type="scientific">Desulfosporosinus acididurans</name>
    <dbReference type="NCBI Taxonomy" id="476652"/>
    <lineage>
        <taxon>Bacteria</taxon>
        <taxon>Bacillati</taxon>
        <taxon>Bacillota</taxon>
        <taxon>Clostridia</taxon>
        <taxon>Eubacteriales</taxon>
        <taxon>Desulfitobacteriaceae</taxon>
        <taxon>Desulfosporosinus</taxon>
    </lineage>
</organism>
<dbReference type="PATRIC" id="fig|476652.3.peg.2625"/>
<feature type="transmembrane region" description="Helical" evidence="1">
    <location>
        <begin position="30"/>
        <end position="47"/>
    </location>
</feature>